<dbReference type="GO" id="GO:0000978">
    <property type="term" value="F:RNA polymerase II cis-regulatory region sequence-specific DNA binding"/>
    <property type="evidence" value="ECO:0007669"/>
    <property type="project" value="TreeGrafter"/>
</dbReference>
<dbReference type="RefSeq" id="XP_007374272.1">
    <property type="nucleotide sequence ID" value="XM_007374210.1"/>
</dbReference>
<dbReference type="PROSITE" id="PS50157">
    <property type="entry name" value="ZINC_FINGER_C2H2_2"/>
    <property type="match status" value="2"/>
</dbReference>
<evidence type="ECO:0000313" key="7">
    <source>
        <dbReference type="EMBL" id="EGW32757.1"/>
    </source>
</evidence>
<dbReference type="HOGENOM" id="CLU_040688_0_0_1"/>
<evidence type="ECO:0000256" key="4">
    <source>
        <dbReference type="PROSITE-ProRule" id="PRU00042"/>
    </source>
</evidence>
<dbReference type="GO" id="GO:0008270">
    <property type="term" value="F:zinc ion binding"/>
    <property type="evidence" value="ECO:0007669"/>
    <property type="project" value="UniProtKB-KW"/>
</dbReference>
<feature type="compositionally biased region" description="Basic and acidic residues" evidence="5">
    <location>
        <begin position="336"/>
        <end position="347"/>
    </location>
</feature>
<dbReference type="Proteomes" id="UP000000709">
    <property type="component" value="Unassembled WGS sequence"/>
</dbReference>
<proteinExistence type="predicted"/>
<evidence type="ECO:0000259" key="6">
    <source>
        <dbReference type="PROSITE" id="PS50157"/>
    </source>
</evidence>
<gene>
    <name evidence="7" type="ORF">SPAPADRAFT_149927</name>
</gene>
<dbReference type="InterPro" id="IPR036236">
    <property type="entry name" value="Znf_C2H2_sf"/>
</dbReference>
<reference evidence="7 8" key="1">
    <citation type="journal article" date="2011" name="Proc. Natl. Acad. Sci. U.S.A.">
        <title>Comparative genomics of xylose-fermenting fungi for enhanced biofuel production.</title>
        <authorList>
            <person name="Wohlbach D.J."/>
            <person name="Kuo A."/>
            <person name="Sato T.K."/>
            <person name="Potts K.M."/>
            <person name="Salamov A.A."/>
            <person name="LaButti K.M."/>
            <person name="Sun H."/>
            <person name="Clum A."/>
            <person name="Pangilinan J.L."/>
            <person name="Lindquist E.A."/>
            <person name="Lucas S."/>
            <person name="Lapidus A."/>
            <person name="Jin M."/>
            <person name="Gunawan C."/>
            <person name="Balan V."/>
            <person name="Dale B.E."/>
            <person name="Jeffries T.W."/>
            <person name="Zinkel R."/>
            <person name="Barry K.W."/>
            <person name="Grigoriev I.V."/>
            <person name="Gasch A.P."/>
        </authorList>
    </citation>
    <scope>NUCLEOTIDE SEQUENCE [LARGE SCALE GENOMIC DNA]</scope>
    <source>
        <strain evidence="8">NRRL Y-27907 / 11-Y1</strain>
    </source>
</reference>
<dbReference type="InParanoid" id="G3AM52"/>
<dbReference type="STRING" id="619300.G3AM52"/>
<keyword evidence="3" id="KW-0862">Zinc</keyword>
<feature type="domain" description="C2H2-type" evidence="6">
    <location>
        <begin position="258"/>
        <end position="285"/>
    </location>
</feature>
<keyword evidence="2 4" id="KW-0863">Zinc-finger</keyword>
<dbReference type="SMART" id="SM00355">
    <property type="entry name" value="ZnF_C2H2"/>
    <property type="match status" value="2"/>
</dbReference>
<evidence type="ECO:0000256" key="1">
    <source>
        <dbReference type="ARBA" id="ARBA00022723"/>
    </source>
</evidence>
<feature type="region of interest" description="Disordered" evidence="5">
    <location>
        <begin position="300"/>
        <end position="347"/>
    </location>
</feature>
<dbReference type="Pfam" id="PF00096">
    <property type="entry name" value="zf-C2H2"/>
    <property type="match status" value="2"/>
</dbReference>
<evidence type="ECO:0000313" key="8">
    <source>
        <dbReference type="Proteomes" id="UP000000709"/>
    </source>
</evidence>
<dbReference type="OrthoDB" id="8922241at2759"/>
<dbReference type="PANTHER" id="PTHR23235">
    <property type="entry name" value="KRUEPPEL-LIKE TRANSCRIPTION FACTOR"/>
    <property type="match status" value="1"/>
</dbReference>
<dbReference type="GO" id="GO:0000981">
    <property type="term" value="F:DNA-binding transcription factor activity, RNA polymerase II-specific"/>
    <property type="evidence" value="ECO:0007669"/>
    <property type="project" value="TreeGrafter"/>
</dbReference>
<dbReference type="SUPFAM" id="SSF57667">
    <property type="entry name" value="beta-beta-alpha zinc fingers"/>
    <property type="match status" value="1"/>
</dbReference>
<keyword evidence="8" id="KW-1185">Reference proteome</keyword>
<dbReference type="KEGG" id="spaa:SPAPADRAFT_149927"/>
<sequence length="347" mass="38912">MRSMGIFANPTTPAYSSSTLQPGPILGSSPPTKRPRSESSYTSPQPNMSYTRGSGNDHQSQQQQQQQQQSSEPENEDQRFLRLARDALVATAQGVSGQNNQLVDPTISDLLTRLQYASSPHGNPISQSEKIRADNEGKLMIQGFYSQFPNLSNDIFTGSPNRPKEDNYGHQPQSVHNPSGDEEGWNFLIGDSTRTSTLMEQTSSGSRSQSISISRKSSTTGDSDNPARKFLCDKCSMSFRRSSDLKRHEKQHLSIPPNICELCGKGFARKDALKRHMGTLTCKRNSEKKLYIDNLNYLGKRGGQIEEEEDDDDDNEEEVDNEEDRREGSSNQFSRYDPHNPRSDWPI</sequence>
<dbReference type="eggNOG" id="KOG1721">
    <property type="taxonomic scope" value="Eukaryota"/>
</dbReference>
<accession>G3AM52</accession>
<feature type="compositionally biased region" description="Polar residues" evidence="5">
    <location>
        <begin position="9"/>
        <end position="21"/>
    </location>
</feature>
<evidence type="ECO:0000256" key="5">
    <source>
        <dbReference type="SAM" id="MobiDB-lite"/>
    </source>
</evidence>
<feature type="compositionally biased region" description="Low complexity" evidence="5">
    <location>
        <begin position="59"/>
        <end position="71"/>
    </location>
</feature>
<dbReference type="InterPro" id="IPR013087">
    <property type="entry name" value="Znf_C2H2_type"/>
</dbReference>
<feature type="compositionally biased region" description="Polar residues" evidence="5">
    <location>
        <begin position="38"/>
        <end position="58"/>
    </location>
</feature>
<keyword evidence="1" id="KW-0479">Metal-binding</keyword>
<organism evidence="8">
    <name type="scientific">Spathaspora passalidarum (strain NRRL Y-27907 / 11-Y1)</name>
    <dbReference type="NCBI Taxonomy" id="619300"/>
    <lineage>
        <taxon>Eukaryota</taxon>
        <taxon>Fungi</taxon>
        <taxon>Dikarya</taxon>
        <taxon>Ascomycota</taxon>
        <taxon>Saccharomycotina</taxon>
        <taxon>Pichiomycetes</taxon>
        <taxon>Debaryomycetaceae</taxon>
        <taxon>Spathaspora</taxon>
    </lineage>
</organism>
<feature type="compositionally biased region" description="Acidic residues" evidence="5">
    <location>
        <begin position="305"/>
        <end position="322"/>
    </location>
</feature>
<dbReference type="OMA" id="SVPANIC"/>
<evidence type="ECO:0000256" key="2">
    <source>
        <dbReference type="ARBA" id="ARBA00022771"/>
    </source>
</evidence>
<dbReference type="PROSITE" id="PS00028">
    <property type="entry name" value="ZINC_FINGER_C2H2_1"/>
    <property type="match status" value="1"/>
</dbReference>
<feature type="region of interest" description="Disordered" evidence="5">
    <location>
        <begin position="1"/>
        <end position="78"/>
    </location>
</feature>
<feature type="compositionally biased region" description="Low complexity" evidence="5">
    <location>
        <begin position="201"/>
        <end position="221"/>
    </location>
</feature>
<dbReference type="EMBL" id="GL996501">
    <property type="protein sequence ID" value="EGW32757.1"/>
    <property type="molecule type" value="Genomic_DNA"/>
</dbReference>
<feature type="region of interest" description="Disordered" evidence="5">
    <location>
        <begin position="157"/>
        <end position="184"/>
    </location>
</feature>
<dbReference type="GeneID" id="18870849"/>
<name>G3AM52_SPAPN</name>
<evidence type="ECO:0000256" key="3">
    <source>
        <dbReference type="ARBA" id="ARBA00022833"/>
    </source>
</evidence>
<protein>
    <recommendedName>
        <fullName evidence="6">C2H2-type domain-containing protein</fullName>
    </recommendedName>
</protein>
<dbReference type="AlphaFoldDB" id="G3AM52"/>
<dbReference type="Gene3D" id="3.30.160.60">
    <property type="entry name" value="Classic Zinc Finger"/>
    <property type="match status" value="2"/>
</dbReference>
<dbReference type="PANTHER" id="PTHR23235:SF120">
    <property type="entry name" value="KRUPPEL-LIKE FACTOR 15"/>
    <property type="match status" value="1"/>
</dbReference>
<feature type="domain" description="C2H2-type" evidence="6">
    <location>
        <begin position="230"/>
        <end position="257"/>
    </location>
</feature>
<feature type="region of interest" description="Disordered" evidence="5">
    <location>
        <begin position="197"/>
        <end position="227"/>
    </location>
</feature>